<dbReference type="NCBIfam" id="TIGR00536">
    <property type="entry name" value="hemK_fam"/>
    <property type="match status" value="1"/>
</dbReference>
<dbReference type="InterPro" id="IPR040758">
    <property type="entry name" value="PrmC_N"/>
</dbReference>
<evidence type="ECO:0000256" key="5">
    <source>
        <dbReference type="HAMAP-Rule" id="MF_02126"/>
    </source>
</evidence>
<evidence type="ECO:0000313" key="8">
    <source>
        <dbReference type="EMBL" id="ADI00654.1"/>
    </source>
</evidence>
<dbReference type="CDD" id="cd02440">
    <property type="entry name" value="AdoMet_MTases"/>
    <property type="match status" value="1"/>
</dbReference>
<comment type="caution">
    <text evidence="5">Lacks conserved residue(s) required for the propagation of feature annotation.</text>
</comment>
<dbReference type="PANTHER" id="PTHR18895">
    <property type="entry name" value="HEMK METHYLTRANSFERASE"/>
    <property type="match status" value="1"/>
</dbReference>
<gene>
    <name evidence="5" type="primary">prmC</name>
    <name evidence="8" type="ordered locus">Bsel_3172</name>
</gene>
<dbReference type="HAMAP" id="MF_02126">
    <property type="entry name" value="RF_methyltr_PrmC"/>
    <property type="match status" value="1"/>
</dbReference>
<keyword evidence="9" id="KW-1185">Reference proteome</keyword>
<dbReference type="EMBL" id="CP001791">
    <property type="protein sequence ID" value="ADI00654.1"/>
    <property type="molecule type" value="Genomic_DNA"/>
</dbReference>
<protein>
    <recommendedName>
        <fullName evidence="5">Release factor glutamine methyltransferase</fullName>
        <shortName evidence="5">RF MTase</shortName>
        <ecNumber evidence="5">2.1.1.297</ecNumber>
    </recommendedName>
    <alternativeName>
        <fullName evidence="5">N5-glutamine methyltransferase PrmC</fullName>
    </alternativeName>
    <alternativeName>
        <fullName evidence="5">Protein-(glutamine-N5) MTase PrmC</fullName>
    </alternativeName>
    <alternativeName>
        <fullName evidence="5">Protein-glutamine N-methyltransferase PrmC</fullName>
    </alternativeName>
</protein>
<evidence type="ECO:0000256" key="1">
    <source>
        <dbReference type="ARBA" id="ARBA00022603"/>
    </source>
</evidence>
<dbReference type="HOGENOM" id="CLU_018398_3_2_9"/>
<dbReference type="OrthoDB" id="9800643at2"/>
<feature type="domain" description="Methyltransferase small" evidence="6">
    <location>
        <begin position="131"/>
        <end position="218"/>
    </location>
</feature>
<dbReference type="InterPro" id="IPR004556">
    <property type="entry name" value="HemK-like"/>
</dbReference>
<dbReference type="InterPro" id="IPR002052">
    <property type="entry name" value="DNA_methylase_N6_adenine_CS"/>
</dbReference>
<evidence type="ECO:0000256" key="3">
    <source>
        <dbReference type="ARBA" id="ARBA00022691"/>
    </source>
</evidence>
<dbReference type="STRING" id="439292.Bsel_3172"/>
<evidence type="ECO:0000256" key="2">
    <source>
        <dbReference type="ARBA" id="ARBA00022679"/>
    </source>
</evidence>
<dbReference type="Pfam" id="PF17827">
    <property type="entry name" value="PrmC_N"/>
    <property type="match status" value="1"/>
</dbReference>
<dbReference type="InterPro" id="IPR050320">
    <property type="entry name" value="N5-glutamine_MTase"/>
</dbReference>
<dbReference type="Gene3D" id="1.10.8.10">
    <property type="entry name" value="DNA helicase RuvA subunit, C-terminal domain"/>
    <property type="match status" value="1"/>
</dbReference>
<dbReference type="KEGG" id="bse:Bsel_3172"/>
<sequence>MHRPDASCRTVHEALRWASSFVEANGYEVEIARILMMHHTGWSRSRLFAEMRTPLERSLDEAFSADIQKAAAGIPVQHLTGEEVFYGRRFRVNRDVLIPRPETEELVEAVKERLSTGLSTSWDADSQEELGIVDIGTGSGILAITLALEIPGWLKGNQATRVIATDISRAALEMARINAEAHEAPVTFLAGSYLDPIIESGIRPRLIVSNPPYIPESDQAMMKDNVKNHEPHTALFAEENGLAAYRTMIEDLHRVLHPEGTWLFFEIGWNQGDAVRTMITDRFPESSPEVIRDINGNERIVAVWIHG</sequence>
<dbReference type="GO" id="GO:0003676">
    <property type="term" value="F:nucleic acid binding"/>
    <property type="evidence" value="ECO:0007669"/>
    <property type="project" value="InterPro"/>
</dbReference>
<dbReference type="GO" id="GO:0032259">
    <property type="term" value="P:methylation"/>
    <property type="evidence" value="ECO:0007669"/>
    <property type="project" value="UniProtKB-KW"/>
</dbReference>
<dbReference type="InterPro" id="IPR019874">
    <property type="entry name" value="RF_methyltr_PrmC"/>
</dbReference>
<dbReference type="SUPFAM" id="SSF53335">
    <property type="entry name" value="S-adenosyl-L-methionine-dependent methyltransferases"/>
    <property type="match status" value="1"/>
</dbReference>
<dbReference type="Pfam" id="PF05175">
    <property type="entry name" value="MTS"/>
    <property type="match status" value="1"/>
</dbReference>
<dbReference type="Proteomes" id="UP000000271">
    <property type="component" value="Chromosome"/>
</dbReference>
<feature type="binding site" evidence="5">
    <location>
        <begin position="136"/>
        <end position="140"/>
    </location>
    <ligand>
        <name>S-adenosyl-L-methionine</name>
        <dbReference type="ChEBI" id="CHEBI:59789"/>
    </ligand>
</feature>
<evidence type="ECO:0000259" key="6">
    <source>
        <dbReference type="Pfam" id="PF05175"/>
    </source>
</evidence>
<comment type="similarity">
    <text evidence="5">Belongs to the protein N5-glutamine methyltransferase family. PrmC subfamily.</text>
</comment>
<accession>D6Y0T6</accession>
<keyword evidence="3 5" id="KW-0949">S-adenosyl-L-methionine</keyword>
<dbReference type="GO" id="GO:0102559">
    <property type="term" value="F:peptide chain release factor N(5)-glutamine methyltransferase activity"/>
    <property type="evidence" value="ECO:0007669"/>
    <property type="project" value="UniProtKB-EC"/>
</dbReference>
<proteinExistence type="inferred from homology"/>
<dbReference type="Gene3D" id="3.40.50.150">
    <property type="entry name" value="Vaccinia Virus protein VP39"/>
    <property type="match status" value="1"/>
</dbReference>
<evidence type="ECO:0000256" key="4">
    <source>
        <dbReference type="ARBA" id="ARBA00048391"/>
    </source>
</evidence>
<dbReference type="InterPro" id="IPR029063">
    <property type="entry name" value="SAM-dependent_MTases_sf"/>
</dbReference>
<dbReference type="PANTHER" id="PTHR18895:SF74">
    <property type="entry name" value="MTRF1L RELEASE FACTOR GLUTAMINE METHYLTRANSFERASE"/>
    <property type="match status" value="1"/>
</dbReference>
<feature type="binding site" evidence="5">
    <location>
        <position position="166"/>
    </location>
    <ligand>
        <name>S-adenosyl-L-methionine</name>
        <dbReference type="ChEBI" id="CHEBI:59789"/>
    </ligand>
</feature>
<dbReference type="EC" id="2.1.1.297" evidence="5"/>
<keyword evidence="2 5" id="KW-0808">Transferase</keyword>
<dbReference type="eggNOG" id="COG2890">
    <property type="taxonomic scope" value="Bacteria"/>
</dbReference>
<keyword evidence="1 5" id="KW-0489">Methyltransferase</keyword>
<dbReference type="NCBIfam" id="TIGR03534">
    <property type="entry name" value="RF_mod_PrmC"/>
    <property type="match status" value="1"/>
</dbReference>
<dbReference type="PROSITE" id="PS00092">
    <property type="entry name" value="N6_MTASE"/>
    <property type="match status" value="1"/>
</dbReference>
<reference evidence="8" key="1">
    <citation type="submission" date="2009-10" db="EMBL/GenBank/DDBJ databases">
        <title>Complete sequence of Bacillus selenitireducens MLS10.</title>
        <authorList>
            <consortium name="US DOE Joint Genome Institute"/>
            <person name="Lucas S."/>
            <person name="Copeland A."/>
            <person name="Lapidus A."/>
            <person name="Glavina del Rio T."/>
            <person name="Dalin E."/>
            <person name="Tice H."/>
            <person name="Bruce D."/>
            <person name="Goodwin L."/>
            <person name="Pitluck S."/>
            <person name="Sims D."/>
            <person name="Brettin T."/>
            <person name="Detter J.C."/>
            <person name="Han C."/>
            <person name="Larimer F."/>
            <person name="Land M."/>
            <person name="Hauser L."/>
            <person name="Kyrpides N."/>
            <person name="Ovchinnikova G."/>
            <person name="Stolz J."/>
        </authorList>
    </citation>
    <scope>NUCLEOTIDE SEQUENCE [LARGE SCALE GENOMIC DNA]</scope>
    <source>
        <strain evidence="8">MLS10</strain>
    </source>
</reference>
<comment type="catalytic activity">
    <reaction evidence="4 5">
        <text>L-glutaminyl-[peptide chain release factor] + S-adenosyl-L-methionine = N(5)-methyl-L-glutaminyl-[peptide chain release factor] + S-adenosyl-L-homocysteine + H(+)</text>
        <dbReference type="Rhea" id="RHEA:42896"/>
        <dbReference type="Rhea" id="RHEA-COMP:10271"/>
        <dbReference type="Rhea" id="RHEA-COMP:10272"/>
        <dbReference type="ChEBI" id="CHEBI:15378"/>
        <dbReference type="ChEBI" id="CHEBI:30011"/>
        <dbReference type="ChEBI" id="CHEBI:57856"/>
        <dbReference type="ChEBI" id="CHEBI:59789"/>
        <dbReference type="ChEBI" id="CHEBI:61891"/>
        <dbReference type="EC" id="2.1.1.297"/>
    </reaction>
</comment>
<name>D6Y0T6_BACIE</name>
<feature type="binding site" evidence="5">
    <location>
        <position position="210"/>
    </location>
    <ligand>
        <name>S-adenosyl-L-methionine</name>
        <dbReference type="ChEBI" id="CHEBI:59789"/>
    </ligand>
</feature>
<evidence type="ECO:0000313" key="9">
    <source>
        <dbReference type="Proteomes" id="UP000000271"/>
    </source>
</evidence>
<evidence type="ECO:0000259" key="7">
    <source>
        <dbReference type="Pfam" id="PF17827"/>
    </source>
</evidence>
<feature type="binding site" evidence="5">
    <location>
        <begin position="210"/>
        <end position="213"/>
    </location>
    <ligand>
        <name>substrate</name>
    </ligand>
</feature>
<dbReference type="AlphaFoldDB" id="D6Y0T6"/>
<dbReference type="InterPro" id="IPR007848">
    <property type="entry name" value="Small_mtfrase_dom"/>
</dbReference>
<comment type="function">
    <text evidence="5">Methylates the class 1 translation termination release factors RF1/PrfA and RF2/PrfB on the glutamine residue of the universally conserved GGQ motif.</text>
</comment>
<feature type="domain" description="Release factor glutamine methyltransferase N-terminal" evidence="7">
    <location>
        <begin position="13"/>
        <end position="81"/>
    </location>
</feature>
<organism evidence="8 9">
    <name type="scientific">Bacillus selenitireducens (strain ATCC 700615 / DSM 15326 / MLS10)</name>
    <dbReference type="NCBI Taxonomy" id="439292"/>
    <lineage>
        <taxon>Bacteria</taxon>
        <taxon>Bacillati</taxon>
        <taxon>Bacillota</taxon>
        <taxon>Bacilli</taxon>
        <taxon>Bacillales</taxon>
        <taxon>Bacillaceae</taxon>
        <taxon>Salisediminibacterium</taxon>
    </lineage>
</organism>
<dbReference type="RefSeq" id="WP_013174058.1">
    <property type="nucleotide sequence ID" value="NC_014219.1"/>
</dbReference>